<evidence type="ECO:0000256" key="7">
    <source>
        <dbReference type="ARBA" id="ARBA00022824"/>
    </source>
</evidence>
<evidence type="ECO:0000256" key="2">
    <source>
        <dbReference type="ARBA" id="ARBA00004922"/>
    </source>
</evidence>
<name>A0A4Y7M068_9CRUS</name>
<evidence type="ECO:0000256" key="3">
    <source>
        <dbReference type="ARBA" id="ARBA00007063"/>
    </source>
</evidence>
<feature type="transmembrane region" description="Helical" evidence="12">
    <location>
        <begin position="115"/>
        <end position="132"/>
    </location>
</feature>
<comment type="catalytic activity">
    <reaction evidence="11">
        <text>an alpha-D-Man-(1-&gt;2)-alpha-D-Man-(1-&gt;2)-alpha-D-Man-(1-&gt;3)-[alpha-D-Man-(1-&gt;2)-alpha-D-Man-(1-&gt;3)-alpha-D-Man-(1-&gt;6)]-beta-D-Man-(1-&gt;4)-beta-D-GlcNAc-(1-&gt;4)-alpha-D-GlcNAc-diphospho-di-trans,poly-cis-dolichol + a di-trans,poly-cis-dolichyl beta-D-mannosyl phosphate = an alpha-D-Man-(1-&gt;2)-alpha-D-Man-(1-&gt;2)-alpha-D-Man-(1-&gt;3)-[alpha-D-Man-(1-&gt;2)-alpha-D-Man-(1-&gt;3)-[alpha-D-Man-(1-&gt;6)]-alpha-D-Man-(1-&gt;6)]-beta-D-Man-(1-&gt;4)-beta-D-GlcNAc-(1-&gt;4)-alpha-D-GlcNAc-diphospho-di-trans,poly-cis-dolichol + a di-trans,poly-cis-dolichyl phosphate + H(+)</text>
        <dbReference type="Rhea" id="RHEA:29535"/>
        <dbReference type="Rhea" id="RHEA-COMP:19498"/>
        <dbReference type="Rhea" id="RHEA-COMP:19501"/>
        <dbReference type="Rhea" id="RHEA-COMP:19518"/>
        <dbReference type="Rhea" id="RHEA-COMP:19519"/>
        <dbReference type="ChEBI" id="CHEBI:15378"/>
        <dbReference type="ChEBI" id="CHEBI:57683"/>
        <dbReference type="ChEBI" id="CHEBI:58211"/>
        <dbReference type="ChEBI" id="CHEBI:132517"/>
        <dbReference type="ChEBI" id="CHEBI:132519"/>
        <dbReference type="EC" id="2.4.1.260"/>
    </reaction>
    <physiologicalReaction direction="left-to-right" evidence="11">
        <dbReference type="Rhea" id="RHEA:29536"/>
    </physiologicalReaction>
</comment>
<evidence type="ECO:0000256" key="4">
    <source>
        <dbReference type="ARBA" id="ARBA00022676"/>
    </source>
</evidence>
<keyword evidence="14" id="KW-0732">Signal</keyword>
<evidence type="ECO:0000256" key="12">
    <source>
        <dbReference type="RuleBase" id="RU363075"/>
    </source>
</evidence>
<evidence type="ECO:0000256" key="10">
    <source>
        <dbReference type="ARBA" id="ARBA00044721"/>
    </source>
</evidence>
<feature type="transmembrane region" description="Helical" evidence="12">
    <location>
        <begin position="301"/>
        <end position="321"/>
    </location>
</feature>
<comment type="subcellular location">
    <subcellularLocation>
        <location evidence="1 12">Endoplasmic reticulum membrane</location>
        <topology evidence="1 12">Multi-pass membrane protein</topology>
    </subcellularLocation>
</comment>
<dbReference type="PANTHER" id="PTHR22760:SF1">
    <property type="entry name" value="DOL-P-MAN:MAN(7)GLCNAC(2)-PP-DOL ALPHA-1,6-MANNOSYLTRANSFERASE"/>
    <property type="match status" value="1"/>
</dbReference>
<feature type="transmembrane region" description="Helical" evidence="12">
    <location>
        <begin position="248"/>
        <end position="270"/>
    </location>
</feature>
<feature type="transmembrane region" description="Helical" evidence="12">
    <location>
        <begin position="56"/>
        <end position="75"/>
    </location>
</feature>
<feature type="transmembrane region" description="Helical" evidence="12">
    <location>
        <begin position="197"/>
        <end position="220"/>
    </location>
</feature>
<dbReference type="EC" id="2.4.1.-" evidence="12"/>
<evidence type="ECO:0000256" key="13">
    <source>
        <dbReference type="SAM" id="MobiDB-lite"/>
    </source>
</evidence>
<protein>
    <recommendedName>
        <fullName evidence="12">Mannosyltransferase</fullName>
        <ecNumber evidence="12">2.4.1.-</ecNumber>
    </recommendedName>
</protein>
<feature type="transmembrane region" description="Helical" evidence="12">
    <location>
        <begin position="333"/>
        <end position="354"/>
    </location>
</feature>
<proteinExistence type="evidence at transcript level"/>
<dbReference type="PANTHER" id="PTHR22760">
    <property type="entry name" value="GLYCOSYLTRANSFERASE"/>
    <property type="match status" value="1"/>
</dbReference>
<keyword evidence="6 12" id="KW-0812">Transmembrane</keyword>
<feature type="transmembrane region" description="Helical" evidence="12">
    <location>
        <begin position="277"/>
        <end position="295"/>
    </location>
</feature>
<evidence type="ECO:0000256" key="11">
    <source>
        <dbReference type="ARBA" id="ARBA00048899"/>
    </source>
</evidence>
<keyword evidence="9 12" id="KW-0472">Membrane</keyword>
<dbReference type="InterPro" id="IPR005599">
    <property type="entry name" value="GPI_mannosylTrfase"/>
</dbReference>
<keyword evidence="4 12" id="KW-0328">Glycosyltransferase</keyword>
<feature type="transmembrane region" description="Helical" evidence="12">
    <location>
        <begin position="160"/>
        <end position="185"/>
    </location>
</feature>
<feature type="chain" id="PRO_5021451607" description="Mannosyltransferase" evidence="14">
    <location>
        <begin position="22"/>
        <end position="535"/>
    </location>
</feature>
<keyword evidence="7 12" id="KW-0256">Endoplasmic reticulum</keyword>
<comment type="similarity">
    <text evidence="3 12">Belongs to the glycosyltransferase 22 family.</text>
</comment>
<evidence type="ECO:0000256" key="8">
    <source>
        <dbReference type="ARBA" id="ARBA00022989"/>
    </source>
</evidence>
<comment type="function">
    <text evidence="10">Mannosyltransferase that operates in the biosynthetic pathway of dolichol-linked oligosaccharides, the glycan precursors employed in protein asparagine (N)-glycosylation. The assembly of dolichol-linked oligosaccharides begins on the cytosolic side of the endoplasmic reticulum membrane and finishes in its lumen. The sequential addition of sugars to dolichol pyrophosphate produces dolichol-linked oligosaccharides containing fourteen sugars, including two GlcNAcs, nine mannoses and three glucoses. Once assembled, the oligosaccharide is transferred from the lipid to nascent proteins by oligosaccharyltransferases. In the lumen of the endoplasmic reticulum, adds the eighth mannose residue in an alpha-1,6 linkage onto Man(7)GlcNAc(2)-PP-dolichol to produce Man(8)GlcNAc(2)-PP-dolichol.</text>
</comment>
<evidence type="ECO:0000256" key="14">
    <source>
        <dbReference type="SAM" id="SignalP"/>
    </source>
</evidence>
<evidence type="ECO:0000256" key="1">
    <source>
        <dbReference type="ARBA" id="ARBA00004477"/>
    </source>
</evidence>
<gene>
    <name evidence="15" type="primary">EOG090X04MD</name>
</gene>
<dbReference type="UniPathway" id="UPA00378"/>
<dbReference type="EMBL" id="LR005451">
    <property type="protein sequence ID" value="SVE75070.1"/>
    <property type="molecule type" value="mRNA"/>
</dbReference>
<comment type="pathway">
    <text evidence="2">Protein modification; protein glycosylation.</text>
</comment>
<evidence type="ECO:0000256" key="9">
    <source>
        <dbReference type="ARBA" id="ARBA00023136"/>
    </source>
</evidence>
<evidence type="ECO:0000313" key="15">
    <source>
        <dbReference type="EMBL" id="SVE75070.1"/>
    </source>
</evidence>
<dbReference type="GO" id="GO:0052917">
    <property type="term" value="F:dol-P-Man:Man(7)GlcNAc(2)-PP-Dol alpha-1,6-mannosyltransferase activity"/>
    <property type="evidence" value="ECO:0007669"/>
    <property type="project" value="UniProtKB-EC"/>
</dbReference>
<reference evidence="15" key="1">
    <citation type="submission" date="2018-08" db="EMBL/GenBank/DDBJ databases">
        <authorList>
            <person name="Cornetti L."/>
        </authorList>
    </citation>
    <scope>NUCLEOTIDE SEQUENCE</scope>
    <source>
        <strain evidence="15">ZA-DOLI</strain>
    </source>
</reference>
<dbReference type="Pfam" id="PF03901">
    <property type="entry name" value="Glyco_transf_22"/>
    <property type="match status" value="1"/>
</dbReference>
<evidence type="ECO:0000256" key="6">
    <source>
        <dbReference type="ARBA" id="ARBA00022692"/>
    </source>
</evidence>
<organism evidence="15">
    <name type="scientific">Daphnia dolichocephala</name>
    <dbReference type="NCBI Taxonomy" id="2282166"/>
    <lineage>
        <taxon>Eukaryota</taxon>
        <taxon>Metazoa</taxon>
        <taxon>Ecdysozoa</taxon>
        <taxon>Arthropoda</taxon>
        <taxon>Crustacea</taxon>
        <taxon>Branchiopoda</taxon>
        <taxon>Diplostraca</taxon>
        <taxon>Cladocera</taxon>
        <taxon>Anomopoda</taxon>
        <taxon>Daphniidae</taxon>
        <taxon>Daphnia</taxon>
    </lineage>
</organism>
<evidence type="ECO:0000256" key="5">
    <source>
        <dbReference type="ARBA" id="ARBA00022679"/>
    </source>
</evidence>
<keyword evidence="8 12" id="KW-1133">Transmembrane helix</keyword>
<feature type="transmembrane region" description="Helical" evidence="12">
    <location>
        <begin position="82"/>
        <end position="100"/>
    </location>
</feature>
<dbReference type="AlphaFoldDB" id="A0A4Y7M068"/>
<sequence length="535" mass="60703">MDWLLIICSLAHLLLCPFTKVEESFNLQAIHDILYHQTDIQKYDHLEFPGVVPRTFLGPIVVSVIAAPFAALSHAMEFPKDVSLYLVRSALGILVLWPLIKLRKRIEETLGSGTSNWFILITVSQFHFLFYLSRPLPNTMPLPLVLLAYYYWLGQQHGKFIACSAAAILIFRGELAILLGLILFGELLTRRLSVAKTVIIAVPSGFICLSLTVLVDSFFWRRLLWPEGEVLWYNVVLNKSGDWGTSPFLWYFYSAIPRAMGTSLALLPVGMFFERRIWPLVLPPMLFVLAYSFLPHKELRFIIYIVPLLDIGAAAACNRLWENRTKSKWRTLLALVAIGHLVANLVLTSFLLMVSRANYPGGEALSLLHKMESPDSNMTIHIDVLAAQTGISRFGQLNNNWRQVLSIASLKKSQELRMFTHLIVEAKSKHAYNLRPYSETHDIIAHVDGFSHIRSSYNHVPPIRIKMKPCLFILKNKYPPEEPDFSFTMRKHPGEVVEASVNPAVEMGFGNHSVDEELSPESSSETPNFVENMED</sequence>
<feature type="signal peptide" evidence="14">
    <location>
        <begin position="1"/>
        <end position="21"/>
    </location>
</feature>
<keyword evidence="5" id="KW-0808">Transferase</keyword>
<dbReference type="GO" id="GO:0006487">
    <property type="term" value="P:protein N-linked glycosylation"/>
    <property type="evidence" value="ECO:0007669"/>
    <property type="project" value="TreeGrafter"/>
</dbReference>
<dbReference type="GO" id="GO:0005789">
    <property type="term" value="C:endoplasmic reticulum membrane"/>
    <property type="evidence" value="ECO:0007669"/>
    <property type="project" value="UniProtKB-SubCell"/>
</dbReference>
<feature type="region of interest" description="Disordered" evidence="13">
    <location>
        <begin position="509"/>
        <end position="535"/>
    </location>
</feature>
<accession>A0A4Y7M068</accession>